<evidence type="ECO:0000256" key="3">
    <source>
        <dbReference type="ARBA" id="ARBA00022741"/>
    </source>
</evidence>
<proteinExistence type="predicted"/>
<dbReference type="InterPro" id="IPR023586">
    <property type="entry name" value="Ile-tRNA-ligase_type2"/>
</dbReference>
<dbReference type="PANTHER" id="PTHR42780">
    <property type="entry name" value="SOLEUCYL-TRNA SYNTHETASE"/>
    <property type="match status" value="1"/>
</dbReference>
<feature type="domain" description="Aminoacyl-tRNA synthetase class Ia" evidence="10">
    <location>
        <begin position="23"/>
        <end position="649"/>
    </location>
</feature>
<dbReference type="EC" id="6.1.1.5" evidence="1 9"/>
<accession>A0A1F5I3E8</accession>
<evidence type="ECO:0000313" key="13">
    <source>
        <dbReference type="Proteomes" id="UP000179227"/>
    </source>
</evidence>
<evidence type="ECO:0000256" key="8">
    <source>
        <dbReference type="ARBA" id="ARBA00048359"/>
    </source>
</evidence>
<evidence type="ECO:0000256" key="4">
    <source>
        <dbReference type="ARBA" id="ARBA00022840"/>
    </source>
</evidence>
<dbReference type="SUPFAM" id="SSF52374">
    <property type="entry name" value="Nucleotidylyl transferase"/>
    <property type="match status" value="1"/>
</dbReference>
<evidence type="ECO:0000256" key="7">
    <source>
        <dbReference type="ARBA" id="ARBA00025217"/>
    </source>
</evidence>
<dbReference type="InterPro" id="IPR009008">
    <property type="entry name" value="Val/Leu/Ile-tRNA-synth_edit"/>
</dbReference>
<evidence type="ECO:0000256" key="1">
    <source>
        <dbReference type="ARBA" id="ARBA00013165"/>
    </source>
</evidence>
<dbReference type="GO" id="GO:0006428">
    <property type="term" value="P:isoleucyl-tRNA aminoacylation"/>
    <property type="evidence" value="ECO:0007669"/>
    <property type="project" value="UniProtKB-UniRule"/>
</dbReference>
<dbReference type="GO" id="GO:0002161">
    <property type="term" value="F:aminoacyl-tRNA deacylase activity"/>
    <property type="evidence" value="ECO:0007669"/>
    <property type="project" value="InterPro"/>
</dbReference>
<dbReference type="InterPro" id="IPR009080">
    <property type="entry name" value="tRNAsynth_Ia_anticodon-bd"/>
</dbReference>
<evidence type="ECO:0000259" key="10">
    <source>
        <dbReference type="Pfam" id="PF00133"/>
    </source>
</evidence>
<dbReference type="Gene3D" id="3.40.50.620">
    <property type="entry name" value="HUPs"/>
    <property type="match status" value="2"/>
</dbReference>
<dbReference type="GO" id="GO:0004822">
    <property type="term" value="F:isoleucine-tRNA ligase activity"/>
    <property type="evidence" value="ECO:0007669"/>
    <property type="project" value="UniProtKB-UniRule"/>
</dbReference>
<dbReference type="CDD" id="cd07961">
    <property type="entry name" value="Anticodon_Ia_Ile_ABEc"/>
    <property type="match status" value="1"/>
</dbReference>
<evidence type="ECO:0000256" key="5">
    <source>
        <dbReference type="ARBA" id="ARBA00022917"/>
    </source>
</evidence>
<dbReference type="NCBIfam" id="TIGR00392">
    <property type="entry name" value="ileS"/>
    <property type="match status" value="1"/>
</dbReference>
<keyword evidence="2 12" id="KW-0436">Ligase</keyword>
<evidence type="ECO:0000256" key="6">
    <source>
        <dbReference type="ARBA" id="ARBA00023146"/>
    </source>
</evidence>
<keyword evidence="5" id="KW-0648">Protein biosynthesis</keyword>
<dbReference type="InterPro" id="IPR013155">
    <property type="entry name" value="M/V/L/I-tRNA-synth_anticd-bd"/>
</dbReference>
<dbReference type="PRINTS" id="PR00984">
    <property type="entry name" value="TRNASYNTHILE"/>
</dbReference>
<dbReference type="Gene3D" id="1.10.730.10">
    <property type="entry name" value="Isoleucyl-tRNA Synthetase, Domain 1"/>
    <property type="match status" value="1"/>
</dbReference>
<evidence type="ECO:0000313" key="12">
    <source>
        <dbReference type="EMBL" id="OGE10805.1"/>
    </source>
</evidence>
<dbReference type="GO" id="GO:0005524">
    <property type="term" value="F:ATP binding"/>
    <property type="evidence" value="ECO:0007669"/>
    <property type="project" value="UniProtKB-KW"/>
</dbReference>
<keyword evidence="3" id="KW-0547">Nucleotide-binding</keyword>
<dbReference type="STRING" id="1797729.A3A60_02360"/>
<dbReference type="GO" id="GO:0000049">
    <property type="term" value="F:tRNA binding"/>
    <property type="evidence" value="ECO:0007669"/>
    <property type="project" value="InterPro"/>
</dbReference>
<sequence>MSKKTSFKPVDPKQNFVELEKEILNNWEKDGILKKYLERNNKSQNKFRFLDGPITANNPMGVHHAWGRTLKDLWQRFYNMKGYRQRFQNGFDEQGLWIEVEVEKELGLKNKQDIENLIPGDKFASIAKFVNLCKERVKKFSQVQTGQSKRLGYFMDWDNSYHTSSPQNNYAIWNFLKVCYQKGYLYKGRDSVPWCPRCGTAISQHEILTEEYQEIIHKAVFVKYKVISSDEYLLVWTTTPWTLPSNIAIAISPNLHYGQFTINGSSYIIETTRAKIIGIKDKPKKKFKGKELIGRKYQGNFDELPALNGVEYKIVGSQDLVTAEEGTGLVHIAPGAGEEDFRLAKEENLSVVESIDETAAYIEGFGDLTGKNAKVDPDLIIDKLKEKDVLFKVENYKHRYPTCWRCKTELVWRVVDEWFIAMDHPSKDALDGKSKKTLREQMIDVARSINWIPKFGLDRELDWLNNMHDWLISKKRYWGLALPIWECTSCGNFEVIGSKNELKQKAVEGWEKFNGNTPHRPWIDEIRIYCEKCGEKVSRISDVGNVWLDAGIVPFSTMPTGWFPADFITESFPGQFKNWFYSLIAMSTVLKNTAPFKNLLGHGLVRDEKGEEMHKSKGNSVEFNEAADKIGVDVMRWLYLRTKPEHNVNFGYHVADKIRRLFILPLWNSYSFFVTYAQINNWQHSEKTPLSEHVLDKWIISRLNGNIENITNALDGLRTRRFDAWDAIGNAEIFISDLSNWYIRRIRDRVNPASSTKEDINRALNTLWKVLVVFSKALAPMTPFLSETIYQNLTSNESVHLAKWPKYDERLHDKEKLEAQMKLAREIAEMTHAKRKKESIKVRQPLSSLTVTSSIVLDNEIKEIIAQEVNVEKVEIKKGKTLSVKLDTKITSLLKTKGEVREIIRQIQQGRKEAGCQLTEKVMVKLPDWPKEYEEMIKKETLTSRLIKSPKLEIVRTN</sequence>
<comment type="caution">
    <text evidence="12">The sequence shown here is derived from an EMBL/GenBank/DDBJ whole genome shotgun (WGS) entry which is preliminary data.</text>
</comment>
<comment type="catalytic activity">
    <reaction evidence="8">
        <text>tRNA(Ile) + L-isoleucine + ATP = L-isoleucyl-tRNA(Ile) + AMP + diphosphate</text>
        <dbReference type="Rhea" id="RHEA:11060"/>
        <dbReference type="Rhea" id="RHEA-COMP:9666"/>
        <dbReference type="Rhea" id="RHEA-COMP:9695"/>
        <dbReference type="ChEBI" id="CHEBI:30616"/>
        <dbReference type="ChEBI" id="CHEBI:33019"/>
        <dbReference type="ChEBI" id="CHEBI:58045"/>
        <dbReference type="ChEBI" id="CHEBI:78442"/>
        <dbReference type="ChEBI" id="CHEBI:78528"/>
        <dbReference type="ChEBI" id="CHEBI:456215"/>
        <dbReference type="EC" id="6.1.1.5"/>
    </reaction>
</comment>
<reference evidence="12 13" key="1">
    <citation type="journal article" date="2016" name="Nat. Commun.">
        <title>Thousands of microbial genomes shed light on interconnected biogeochemical processes in an aquifer system.</title>
        <authorList>
            <person name="Anantharaman K."/>
            <person name="Brown C.T."/>
            <person name="Hug L.A."/>
            <person name="Sharon I."/>
            <person name="Castelle C.J."/>
            <person name="Probst A.J."/>
            <person name="Thomas B.C."/>
            <person name="Singh A."/>
            <person name="Wilkins M.J."/>
            <person name="Karaoz U."/>
            <person name="Brodie E.L."/>
            <person name="Williams K.H."/>
            <person name="Hubbard S.S."/>
            <person name="Banfield J.F."/>
        </authorList>
    </citation>
    <scope>NUCLEOTIDE SEQUENCE [LARGE SCALE GENOMIC DNA]</scope>
</reference>
<organism evidence="12 13">
    <name type="scientific">Candidatus Curtissbacteria bacterium RIFCSPLOWO2_01_FULL_42_26</name>
    <dbReference type="NCBI Taxonomy" id="1797729"/>
    <lineage>
        <taxon>Bacteria</taxon>
        <taxon>Candidatus Curtissiibacteriota</taxon>
    </lineage>
</organism>
<name>A0A1F5I3E8_9BACT</name>
<dbReference type="Pfam" id="PF00133">
    <property type="entry name" value="tRNA-synt_1"/>
    <property type="match status" value="1"/>
</dbReference>
<comment type="function">
    <text evidence="7">Catalyzes the attachment of isoleucine to tRNA(Ile). As IleRS can inadvertently accommodate and process structurally similar amino acids such as valine, to avoid such errors it has two additional distinct tRNA(Ile)-dependent editing activities. One activity is designated as 'pretransfer' editing and involves the hydrolysis of activated Val-AMP. The other activity is designated 'posttransfer' editing and involves deacylation of mischarged Val-tRNA(Ile).</text>
</comment>
<dbReference type="GO" id="GO:0005737">
    <property type="term" value="C:cytoplasm"/>
    <property type="evidence" value="ECO:0007669"/>
    <property type="project" value="UniProtKB-UniRule"/>
</dbReference>
<dbReference type="EMBL" id="MFBS01000006">
    <property type="protein sequence ID" value="OGE10805.1"/>
    <property type="molecule type" value="Genomic_DNA"/>
</dbReference>
<dbReference type="Pfam" id="PF08264">
    <property type="entry name" value="Anticodon_1"/>
    <property type="match status" value="1"/>
</dbReference>
<dbReference type="Proteomes" id="UP000179227">
    <property type="component" value="Unassembled WGS sequence"/>
</dbReference>
<dbReference type="InterPro" id="IPR002300">
    <property type="entry name" value="aa-tRNA-synth_Ia"/>
</dbReference>
<evidence type="ECO:0000259" key="11">
    <source>
        <dbReference type="Pfam" id="PF08264"/>
    </source>
</evidence>
<dbReference type="SUPFAM" id="SSF47323">
    <property type="entry name" value="Anticodon-binding domain of a subclass of class I aminoacyl-tRNA synthetases"/>
    <property type="match status" value="1"/>
</dbReference>
<dbReference type="AlphaFoldDB" id="A0A1F5I3E8"/>
<evidence type="ECO:0000256" key="9">
    <source>
        <dbReference type="NCBIfam" id="TIGR00392"/>
    </source>
</evidence>
<feature type="domain" description="Methionyl/Valyl/Leucyl/Isoleucyl-tRNA synthetase anticodon-binding" evidence="11">
    <location>
        <begin position="696"/>
        <end position="847"/>
    </location>
</feature>
<keyword evidence="4" id="KW-0067">ATP-binding</keyword>
<dbReference type="SUPFAM" id="SSF50677">
    <property type="entry name" value="ValRS/IleRS/LeuRS editing domain"/>
    <property type="match status" value="1"/>
</dbReference>
<gene>
    <name evidence="12" type="ORF">A3A60_02360</name>
</gene>
<protein>
    <recommendedName>
        <fullName evidence="1 9">Isoleucine--tRNA ligase</fullName>
        <ecNumber evidence="1 9">6.1.1.5</ecNumber>
    </recommendedName>
</protein>
<dbReference type="InterPro" id="IPR014729">
    <property type="entry name" value="Rossmann-like_a/b/a_fold"/>
</dbReference>
<dbReference type="InterPro" id="IPR033709">
    <property type="entry name" value="Anticodon_Ile_ABEc"/>
</dbReference>
<keyword evidence="6" id="KW-0030">Aminoacyl-tRNA synthetase</keyword>
<dbReference type="PANTHER" id="PTHR42780:SF1">
    <property type="entry name" value="ISOLEUCINE--TRNA LIGASE, CYTOPLASMIC"/>
    <property type="match status" value="1"/>
</dbReference>
<dbReference type="InterPro" id="IPR002301">
    <property type="entry name" value="Ile-tRNA-ligase"/>
</dbReference>
<evidence type="ECO:0000256" key="2">
    <source>
        <dbReference type="ARBA" id="ARBA00022598"/>
    </source>
</evidence>